<evidence type="ECO:0000256" key="1">
    <source>
        <dbReference type="SAM" id="SignalP"/>
    </source>
</evidence>
<dbReference type="Pfam" id="PF14064">
    <property type="entry name" value="HmuY"/>
    <property type="match status" value="2"/>
</dbReference>
<reference evidence="2 3" key="1">
    <citation type="submission" date="2020-08" db="EMBL/GenBank/DDBJ databases">
        <title>Genomic Encyclopedia of Type Strains, Phase IV (KMG-IV): sequencing the most valuable type-strain genomes for metagenomic binning, comparative biology and taxonomic classification.</title>
        <authorList>
            <person name="Goeker M."/>
        </authorList>
    </citation>
    <scope>NUCLEOTIDE SEQUENCE [LARGE SCALE GENOMIC DNA]</scope>
    <source>
        <strain evidence="2 3">DSM 29568</strain>
    </source>
</reference>
<dbReference type="AlphaFoldDB" id="A0A840EKD4"/>
<dbReference type="RefSeq" id="WP_183477202.1">
    <property type="nucleotide sequence ID" value="NZ_JACIFO010000004.1"/>
</dbReference>
<dbReference type="InterPro" id="IPR025921">
    <property type="entry name" value="HmuY"/>
</dbReference>
<name>A0A840EKD4_9FLAO</name>
<evidence type="ECO:0000313" key="3">
    <source>
        <dbReference type="Proteomes" id="UP000553034"/>
    </source>
</evidence>
<comment type="caution">
    <text evidence="2">The sequence shown here is derived from an EMBL/GenBank/DDBJ whole genome shotgun (WGS) entry which is preliminary data.</text>
</comment>
<feature type="chain" id="PRO_5032352700" description="HmuY protein" evidence="1">
    <location>
        <begin position="28"/>
        <end position="475"/>
    </location>
</feature>
<dbReference type="PROSITE" id="PS51257">
    <property type="entry name" value="PROKAR_LIPOPROTEIN"/>
    <property type="match status" value="1"/>
</dbReference>
<evidence type="ECO:0008006" key="4">
    <source>
        <dbReference type="Google" id="ProtNLM"/>
    </source>
</evidence>
<protein>
    <recommendedName>
        <fullName evidence="4">HmuY protein</fullName>
    </recommendedName>
</protein>
<sequence>MKSIPKNMYAKFSLLLLLVLGFTACSSDDDSIKTTDAAVAFQEKSIAVTEPSAVTVQLVFSKEVVKSGTIEVTYTSNNTAYGEDYTTLPEGETGVITIPVEAGSKAASFTLTKTNFTNPAEEPLVTFTIGKVNLEQVYATGNTSLAVYFTNTASIGGSLNPSVGGPNEQNQVFIDLSANAEHISHREKWDLAFYSLDNEFRVKLNSSLYMFAAPLTSTDINNIDMNEVEALKTDMDFIVSGSDAYVDDPSGDINGTVIQEIVATPENNKVYLLKMGFEVGTETPNVGGVAISGEARGWKKIRVLKQADAYLLQYADLESTTYEEVTIQRSSTHNFTFYSIVNQQEVAVAPEKENWDICFTTHTEVQELPGQDANTAYGFSDYVLTNTYQKVAVYQVNEDEVSYANFSVNNIAEEKFQIDQRVIGANWRDVFSDFHADRYYIIKDTAGNIYKLKFTAFKNDRGVRGFPAFEYELVK</sequence>
<evidence type="ECO:0000313" key="2">
    <source>
        <dbReference type="EMBL" id="MBB4118839.1"/>
    </source>
</evidence>
<proteinExistence type="predicted"/>
<dbReference type="Proteomes" id="UP000553034">
    <property type="component" value="Unassembled WGS sequence"/>
</dbReference>
<keyword evidence="3" id="KW-1185">Reference proteome</keyword>
<keyword evidence="1" id="KW-0732">Signal</keyword>
<dbReference type="EMBL" id="JACIFO010000004">
    <property type="protein sequence ID" value="MBB4118839.1"/>
    <property type="molecule type" value="Genomic_DNA"/>
</dbReference>
<organism evidence="2 3">
    <name type="scientific">Mesonia hippocampi</name>
    <dbReference type="NCBI Taxonomy" id="1628250"/>
    <lineage>
        <taxon>Bacteria</taxon>
        <taxon>Pseudomonadati</taxon>
        <taxon>Bacteroidota</taxon>
        <taxon>Flavobacteriia</taxon>
        <taxon>Flavobacteriales</taxon>
        <taxon>Flavobacteriaceae</taxon>
        <taxon>Mesonia</taxon>
    </lineage>
</organism>
<feature type="signal peptide" evidence="1">
    <location>
        <begin position="1"/>
        <end position="27"/>
    </location>
</feature>
<gene>
    <name evidence="2" type="ORF">GGR32_001130</name>
</gene>
<accession>A0A840EKD4</accession>
<dbReference type="CDD" id="cd12105">
    <property type="entry name" value="HmuY"/>
    <property type="match status" value="1"/>
</dbReference>